<keyword evidence="6" id="KW-0808">Transferase</keyword>
<sequence length="238" mass="27506">MVESSGEFNNELIINFIQVAWRAQLLGVILSFGISVNVYGSDQYFSMAWYICIMAMFHFSEFVVCSIIRPENLSTDSFLLNHSKAYFLAAATSWCEYCLEMWLFPGFKANLYFVSCIGLLVCLGGEGLRKLAMFTASSNFDHLIRTRREEQHTLVTTGIYGLCRHPSYVGWFYWSIGTQIILCNPLCCIAYTLVSWRFFYERIFEEEMTLLHFFGREYATYQSKVPTGLPFIEGYLIS</sequence>
<keyword evidence="7 13" id="KW-0949">S-adenosyl-L-methionine</keyword>
<dbReference type="EMBL" id="LR000412">
    <property type="protein sequence ID" value="SVE70031.1"/>
    <property type="molecule type" value="mRNA"/>
</dbReference>
<evidence type="ECO:0000256" key="7">
    <source>
        <dbReference type="ARBA" id="ARBA00022691"/>
    </source>
</evidence>
<organism evidence="14">
    <name type="scientific">Eubosmina coregoni</name>
    <dbReference type="NCBI Taxonomy" id="186181"/>
    <lineage>
        <taxon>Eukaryota</taxon>
        <taxon>Metazoa</taxon>
        <taxon>Ecdysozoa</taxon>
        <taxon>Arthropoda</taxon>
        <taxon>Crustacea</taxon>
        <taxon>Branchiopoda</taxon>
        <taxon>Diplostraca</taxon>
        <taxon>Cladocera</taxon>
        <taxon>Anomopoda</taxon>
        <taxon>Bosminidae</taxon>
        <taxon>Eubosmina</taxon>
    </lineage>
</organism>
<dbReference type="GO" id="GO:0005789">
    <property type="term" value="C:endoplasmic reticulum membrane"/>
    <property type="evidence" value="ECO:0007669"/>
    <property type="project" value="UniProtKB-SubCell"/>
</dbReference>
<evidence type="ECO:0000256" key="2">
    <source>
        <dbReference type="ARBA" id="ARBA00004141"/>
    </source>
</evidence>
<evidence type="ECO:0000256" key="1">
    <source>
        <dbReference type="ARBA" id="ARBA00001450"/>
    </source>
</evidence>
<gene>
    <name evidence="14" type="primary">EOG090X0CFU</name>
</gene>
<dbReference type="PANTHER" id="PTHR12714">
    <property type="entry name" value="PROTEIN-S ISOPRENYLCYSTEINE O-METHYLTRANSFERASE"/>
    <property type="match status" value="1"/>
</dbReference>
<evidence type="ECO:0000256" key="6">
    <source>
        <dbReference type="ARBA" id="ARBA00022679"/>
    </source>
</evidence>
<feature type="transmembrane region" description="Helical" evidence="13">
    <location>
        <begin position="20"/>
        <end position="40"/>
    </location>
</feature>
<dbReference type="AlphaFoldDB" id="A0A4Y7LN20"/>
<evidence type="ECO:0000256" key="9">
    <source>
        <dbReference type="ARBA" id="ARBA00022989"/>
    </source>
</evidence>
<evidence type="ECO:0000256" key="8">
    <source>
        <dbReference type="ARBA" id="ARBA00022692"/>
    </source>
</evidence>
<dbReference type="GO" id="GO:0032259">
    <property type="term" value="P:methylation"/>
    <property type="evidence" value="ECO:0007669"/>
    <property type="project" value="UniProtKB-KW"/>
</dbReference>
<evidence type="ECO:0000256" key="10">
    <source>
        <dbReference type="ARBA" id="ARBA00023136"/>
    </source>
</evidence>
<feature type="transmembrane region" description="Helical" evidence="13">
    <location>
        <begin position="171"/>
        <end position="194"/>
    </location>
</feature>
<protein>
    <recommendedName>
        <fullName evidence="12 13">Protein-S-isoprenylcysteine O-methyltransferase</fullName>
        <ecNumber evidence="4 13">2.1.1.100</ecNumber>
    </recommendedName>
</protein>
<reference evidence="14" key="1">
    <citation type="submission" date="2018-08" db="EMBL/GenBank/DDBJ databases">
        <authorList>
            <person name="Cornetti L."/>
        </authorList>
    </citation>
    <scope>NUCLEOTIDE SEQUENCE</scope>
    <source>
        <strain evidence="14">FI-BAL1-1</strain>
    </source>
</reference>
<comment type="function">
    <text evidence="11">Catalyzes the post-translational methylation of isoprenylated C-terminal cysteine residues.</text>
</comment>
<feature type="transmembrane region" description="Helical" evidence="13">
    <location>
        <begin position="47"/>
        <end position="69"/>
    </location>
</feature>
<evidence type="ECO:0000256" key="3">
    <source>
        <dbReference type="ARBA" id="ARBA00009140"/>
    </source>
</evidence>
<evidence type="ECO:0000256" key="13">
    <source>
        <dbReference type="RuleBase" id="RU362022"/>
    </source>
</evidence>
<comment type="catalytic activity">
    <reaction evidence="1 13">
        <text>[protein]-C-terminal S-[(2E,6E)-farnesyl]-L-cysteine + S-adenosyl-L-methionine = [protein]-C-terminal S-[(2E,6E)-farnesyl]-L-cysteine methyl ester + S-adenosyl-L-homocysteine</text>
        <dbReference type="Rhea" id="RHEA:21672"/>
        <dbReference type="Rhea" id="RHEA-COMP:12125"/>
        <dbReference type="Rhea" id="RHEA-COMP:12126"/>
        <dbReference type="ChEBI" id="CHEBI:57856"/>
        <dbReference type="ChEBI" id="CHEBI:59789"/>
        <dbReference type="ChEBI" id="CHEBI:90510"/>
        <dbReference type="ChEBI" id="CHEBI:90511"/>
        <dbReference type="EC" id="2.1.1.100"/>
    </reaction>
</comment>
<evidence type="ECO:0000256" key="12">
    <source>
        <dbReference type="ARBA" id="ARBA00023656"/>
    </source>
</evidence>
<keyword evidence="5 13" id="KW-0489">Methyltransferase</keyword>
<comment type="similarity">
    <text evidence="3 13">Belongs to the class VI-like SAM-binding methyltransferase superfamily. Isoprenylcysteine carboxyl methyltransferase family.</text>
</comment>
<comment type="subcellular location">
    <subcellularLocation>
        <location evidence="13">Endoplasmic reticulum membrane</location>
        <topology evidence="13">Multi-pass membrane protein</topology>
    </subcellularLocation>
    <subcellularLocation>
        <location evidence="2">Membrane</location>
        <topology evidence="2">Multi-pass membrane protein</topology>
    </subcellularLocation>
</comment>
<dbReference type="EC" id="2.1.1.100" evidence="4 13"/>
<keyword evidence="10 13" id="KW-0472">Membrane</keyword>
<dbReference type="PANTHER" id="PTHR12714:SF9">
    <property type="entry name" value="PROTEIN-S-ISOPRENYLCYSTEINE O-METHYLTRANSFERASE"/>
    <property type="match status" value="1"/>
</dbReference>
<dbReference type="Gene3D" id="1.20.120.1630">
    <property type="match status" value="1"/>
</dbReference>
<accession>A0A4Y7LN20</accession>
<keyword evidence="13" id="KW-0256">Endoplasmic reticulum</keyword>
<name>A0A4Y7LN20_9CRUS</name>
<dbReference type="Pfam" id="PF04140">
    <property type="entry name" value="ICMT"/>
    <property type="match status" value="1"/>
</dbReference>
<feature type="transmembrane region" description="Helical" evidence="13">
    <location>
        <begin position="111"/>
        <end position="128"/>
    </location>
</feature>
<evidence type="ECO:0000256" key="4">
    <source>
        <dbReference type="ARBA" id="ARBA00012151"/>
    </source>
</evidence>
<dbReference type="PROSITE" id="PS51564">
    <property type="entry name" value="SAM_ICMT"/>
    <property type="match status" value="1"/>
</dbReference>
<proteinExistence type="evidence at transcript level"/>
<dbReference type="GO" id="GO:0004671">
    <property type="term" value="F:protein C-terminal S-isoprenylcysteine carboxyl O-methyltransferase activity"/>
    <property type="evidence" value="ECO:0007669"/>
    <property type="project" value="UniProtKB-EC"/>
</dbReference>
<keyword evidence="9 13" id="KW-1133">Transmembrane helix</keyword>
<evidence type="ECO:0000256" key="5">
    <source>
        <dbReference type="ARBA" id="ARBA00022603"/>
    </source>
</evidence>
<evidence type="ECO:0000256" key="11">
    <source>
        <dbReference type="ARBA" id="ARBA00023572"/>
    </source>
</evidence>
<keyword evidence="8 13" id="KW-0812">Transmembrane</keyword>
<dbReference type="InterPro" id="IPR025770">
    <property type="entry name" value="PPMT_MeTrfase"/>
</dbReference>
<evidence type="ECO:0000313" key="14">
    <source>
        <dbReference type="EMBL" id="SVE70031.1"/>
    </source>
</evidence>
<dbReference type="InterPro" id="IPR007269">
    <property type="entry name" value="ICMT_MeTrfase"/>
</dbReference>